<keyword evidence="2" id="KW-1185">Reference proteome</keyword>
<organism evidence="1 2">
    <name type="scientific">Coniosporium uncinatum</name>
    <dbReference type="NCBI Taxonomy" id="93489"/>
    <lineage>
        <taxon>Eukaryota</taxon>
        <taxon>Fungi</taxon>
        <taxon>Dikarya</taxon>
        <taxon>Ascomycota</taxon>
        <taxon>Pezizomycotina</taxon>
        <taxon>Dothideomycetes</taxon>
        <taxon>Dothideomycetes incertae sedis</taxon>
        <taxon>Coniosporium</taxon>
    </lineage>
</organism>
<proteinExistence type="predicted"/>
<comment type="caution">
    <text evidence="1">The sequence shown here is derived from an EMBL/GenBank/DDBJ whole genome shotgun (WGS) entry which is preliminary data.</text>
</comment>
<sequence>MSDEIETAQLLLNCDADPQKHDHDGRFVLSFASMHGNFGMVKILVQHMSHLDAVNHNGRTSLMGAASAGSSEIVQYLVENGADPNIPDRWGETALHEAASRGHTSIVEYLIALPAAELEIREEFGRTASNWARQRGKEDIADLIDAEIARRRAQASIQASA</sequence>
<protein>
    <submittedName>
        <fullName evidence="1">Uncharacterized protein</fullName>
    </submittedName>
</protein>
<gene>
    <name evidence="1" type="ORF">LTS18_010778</name>
</gene>
<reference evidence="1" key="1">
    <citation type="submission" date="2024-09" db="EMBL/GenBank/DDBJ databases">
        <title>Black Yeasts Isolated from many extreme environments.</title>
        <authorList>
            <person name="Coleine C."/>
            <person name="Stajich J.E."/>
            <person name="Selbmann L."/>
        </authorList>
    </citation>
    <scope>NUCLEOTIDE SEQUENCE</scope>
    <source>
        <strain evidence="1">CCFEE 5737</strain>
    </source>
</reference>
<name>A0ACC3DW85_9PEZI</name>
<accession>A0ACC3DW85</accession>
<dbReference type="EMBL" id="JAWDJW010000304">
    <property type="protein sequence ID" value="KAK3081044.1"/>
    <property type="molecule type" value="Genomic_DNA"/>
</dbReference>
<dbReference type="Proteomes" id="UP001186974">
    <property type="component" value="Unassembled WGS sequence"/>
</dbReference>
<evidence type="ECO:0000313" key="2">
    <source>
        <dbReference type="Proteomes" id="UP001186974"/>
    </source>
</evidence>
<evidence type="ECO:0000313" key="1">
    <source>
        <dbReference type="EMBL" id="KAK3081044.1"/>
    </source>
</evidence>